<dbReference type="EMBL" id="MU003693">
    <property type="protein sequence ID" value="KAF2816687.1"/>
    <property type="molecule type" value="Genomic_DNA"/>
</dbReference>
<feature type="non-terminal residue" evidence="1">
    <location>
        <position position="194"/>
    </location>
</feature>
<name>A0A6A6Z900_9PEZI</name>
<evidence type="ECO:0008006" key="4">
    <source>
        <dbReference type="Google" id="ProtNLM"/>
    </source>
</evidence>
<gene>
    <name evidence="1 3" type="ORF">BDZ99DRAFT_543407</name>
</gene>
<dbReference type="SUPFAM" id="SSF56112">
    <property type="entry name" value="Protein kinase-like (PK-like)"/>
    <property type="match status" value="1"/>
</dbReference>
<dbReference type="RefSeq" id="XP_033583651.1">
    <property type="nucleotide sequence ID" value="XM_033726787.1"/>
</dbReference>
<reference evidence="3" key="3">
    <citation type="submission" date="2025-04" db="UniProtKB">
        <authorList>
            <consortium name="RefSeq"/>
        </authorList>
    </citation>
    <scope>IDENTIFICATION</scope>
    <source>
        <strain evidence="3">CBS 304.34</strain>
    </source>
</reference>
<evidence type="ECO:0000313" key="1">
    <source>
        <dbReference type="EMBL" id="KAF2816687.1"/>
    </source>
</evidence>
<evidence type="ECO:0000313" key="2">
    <source>
        <dbReference type="Proteomes" id="UP000504636"/>
    </source>
</evidence>
<organism evidence="1">
    <name type="scientific">Mytilinidion resinicola</name>
    <dbReference type="NCBI Taxonomy" id="574789"/>
    <lineage>
        <taxon>Eukaryota</taxon>
        <taxon>Fungi</taxon>
        <taxon>Dikarya</taxon>
        <taxon>Ascomycota</taxon>
        <taxon>Pezizomycotina</taxon>
        <taxon>Dothideomycetes</taxon>
        <taxon>Pleosporomycetidae</taxon>
        <taxon>Mytilinidiales</taxon>
        <taxon>Mytilinidiaceae</taxon>
        <taxon>Mytilinidion</taxon>
    </lineage>
</organism>
<dbReference type="AlphaFoldDB" id="A0A6A6Z900"/>
<evidence type="ECO:0000313" key="3">
    <source>
        <dbReference type="RefSeq" id="XP_033583651.1"/>
    </source>
</evidence>
<dbReference type="InterPro" id="IPR011009">
    <property type="entry name" value="Kinase-like_dom_sf"/>
</dbReference>
<protein>
    <recommendedName>
        <fullName evidence="4">Aminoglycoside phosphotransferase domain-containing protein</fullName>
    </recommendedName>
</protein>
<dbReference type="GeneID" id="54467680"/>
<reference evidence="3" key="2">
    <citation type="submission" date="2020-04" db="EMBL/GenBank/DDBJ databases">
        <authorList>
            <consortium name="NCBI Genome Project"/>
        </authorList>
    </citation>
    <scope>NUCLEOTIDE SEQUENCE</scope>
    <source>
        <strain evidence="3">CBS 304.34</strain>
    </source>
</reference>
<sequence length="194" mass="21563">MGQLVKEHPTRKQDICNLVAFGLQELLRIPVPQDSRPAAIDGVPIQHCLFDDHMAPLENQNISELDTPKRGDLWIRITRQSTPAKNFAHEPMVFCYSDPWPENFILDLDRNLVTIIDFAVASILPSSFAKHALSARKIDANLDDLVNVPITNGVDNLEALCCAGALIVQSASSFAPCSRRILGRPKPPRYQLLS</sequence>
<keyword evidence="2" id="KW-1185">Reference proteome</keyword>
<dbReference type="Proteomes" id="UP000504636">
    <property type="component" value="Unplaced"/>
</dbReference>
<accession>A0A6A6Z900</accession>
<reference evidence="1 3" key="1">
    <citation type="journal article" date="2020" name="Stud. Mycol.">
        <title>101 Dothideomycetes genomes: a test case for predicting lifestyles and emergence of pathogens.</title>
        <authorList>
            <person name="Haridas S."/>
            <person name="Albert R."/>
            <person name="Binder M."/>
            <person name="Bloem J."/>
            <person name="Labutti K."/>
            <person name="Salamov A."/>
            <person name="Andreopoulos B."/>
            <person name="Baker S."/>
            <person name="Barry K."/>
            <person name="Bills G."/>
            <person name="Bluhm B."/>
            <person name="Cannon C."/>
            <person name="Castanera R."/>
            <person name="Culley D."/>
            <person name="Daum C."/>
            <person name="Ezra D."/>
            <person name="Gonzalez J."/>
            <person name="Henrissat B."/>
            <person name="Kuo A."/>
            <person name="Liang C."/>
            <person name="Lipzen A."/>
            <person name="Lutzoni F."/>
            <person name="Magnuson J."/>
            <person name="Mondo S."/>
            <person name="Nolan M."/>
            <person name="Ohm R."/>
            <person name="Pangilinan J."/>
            <person name="Park H.-J."/>
            <person name="Ramirez L."/>
            <person name="Alfaro M."/>
            <person name="Sun H."/>
            <person name="Tritt A."/>
            <person name="Yoshinaga Y."/>
            <person name="Zwiers L.-H."/>
            <person name="Turgeon B."/>
            <person name="Goodwin S."/>
            <person name="Spatafora J."/>
            <person name="Crous P."/>
            <person name="Grigoriev I."/>
        </authorList>
    </citation>
    <scope>NUCLEOTIDE SEQUENCE</scope>
    <source>
        <strain evidence="1 3">CBS 304.34</strain>
    </source>
</reference>
<proteinExistence type="predicted"/>
<dbReference type="OrthoDB" id="3250044at2759"/>